<dbReference type="GO" id="GO:0005737">
    <property type="term" value="C:cytoplasm"/>
    <property type="evidence" value="ECO:0007669"/>
    <property type="project" value="UniProtKB-SubCell"/>
</dbReference>
<protein>
    <recommendedName>
        <fullName evidence="5">Essential protein Yae1 N-terminal domain-containing protein</fullName>
    </recommendedName>
</protein>
<keyword evidence="3" id="KW-0963">Cytoplasm</keyword>
<feature type="domain" description="Essential protein Yae1 N-terminal" evidence="5">
    <location>
        <begin position="62"/>
        <end position="100"/>
    </location>
</feature>
<keyword evidence="4" id="KW-0539">Nucleus</keyword>
<dbReference type="Proteomes" id="UP000518266">
    <property type="component" value="Unassembled WGS sequence"/>
</dbReference>
<evidence type="ECO:0000313" key="6">
    <source>
        <dbReference type="EMBL" id="KAF3836334.1"/>
    </source>
</evidence>
<evidence type="ECO:0000256" key="1">
    <source>
        <dbReference type="ARBA" id="ARBA00004123"/>
    </source>
</evidence>
<accession>A0A7J5XH28</accession>
<reference evidence="6 7" key="1">
    <citation type="submission" date="2020-03" db="EMBL/GenBank/DDBJ databases">
        <title>Dissostichus mawsoni Genome sequencing and assembly.</title>
        <authorList>
            <person name="Park H."/>
        </authorList>
    </citation>
    <scope>NUCLEOTIDE SEQUENCE [LARGE SCALE GENOMIC DNA]</scope>
    <source>
        <strain evidence="6">DM0001</strain>
        <tissue evidence="6">Muscle</tissue>
    </source>
</reference>
<evidence type="ECO:0000313" key="7">
    <source>
        <dbReference type="Proteomes" id="UP000518266"/>
    </source>
</evidence>
<dbReference type="OrthoDB" id="20086at2759"/>
<evidence type="ECO:0000259" key="5">
    <source>
        <dbReference type="Pfam" id="PF09811"/>
    </source>
</evidence>
<dbReference type="AlphaFoldDB" id="A0A7J5XH28"/>
<dbReference type="EMBL" id="JAAKFY010000024">
    <property type="protein sequence ID" value="KAF3836334.1"/>
    <property type="molecule type" value="Genomic_DNA"/>
</dbReference>
<organism evidence="6 7">
    <name type="scientific">Dissostichus mawsoni</name>
    <name type="common">Antarctic cod</name>
    <dbReference type="NCBI Taxonomy" id="36200"/>
    <lineage>
        <taxon>Eukaryota</taxon>
        <taxon>Metazoa</taxon>
        <taxon>Chordata</taxon>
        <taxon>Craniata</taxon>
        <taxon>Vertebrata</taxon>
        <taxon>Euteleostomi</taxon>
        <taxon>Actinopterygii</taxon>
        <taxon>Neopterygii</taxon>
        <taxon>Teleostei</taxon>
        <taxon>Neoteleostei</taxon>
        <taxon>Acanthomorphata</taxon>
        <taxon>Eupercaria</taxon>
        <taxon>Perciformes</taxon>
        <taxon>Notothenioidei</taxon>
        <taxon>Nototheniidae</taxon>
        <taxon>Dissostichus</taxon>
    </lineage>
</organism>
<evidence type="ECO:0000256" key="4">
    <source>
        <dbReference type="ARBA" id="ARBA00023242"/>
    </source>
</evidence>
<dbReference type="Pfam" id="PF09811">
    <property type="entry name" value="Yae1_N"/>
    <property type="match status" value="1"/>
</dbReference>
<dbReference type="InterPro" id="IPR019191">
    <property type="entry name" value="Essential_protein_Yae1_N"/>
</dbReference>
<comment type="caution">
    <text evidence="6">The sequence shown here is derived from an EMBL/GenBank/DDBJ whole genome shotgun (WGS) entry which is preliminary data.</text>
</comment>
<gene>
    <name evidence="6" type="ORF">F7725_028892</name>
</gene>
<sequence>MNEIITGYFKTYSLFRNVFNTPMMSWVRAVSTSGDVFDENADELSLQSKEWASNMKKRVKGGYVDGVDAGEDASLQAGFDLGFREGAAQTVAVGRLKGIVSAIWCWCQTQHPESPLPASVTHLLQQVSQHEDTIMEGIKNTLENPPPSVSAVSESMEDLEVEQADPGCGGEGCKETDCCRTGDKMDQDVPQQPQRLCSGSTECSSRSSETLKYLLQRCMDLVSELGLPEDLVSHIQELNNV</sequence>
<evidence type="ECO:0000256" key="3">
    <source>
        <dbReference type="ARBA" id="ARBA00022490"/>
    </source>
</evidence>
<proteinExistence type="predicted"/>
<evidence type="ECO:0000256" key="2">
    <source>
        <dbReference type="ARBA" id="ARBA00004496"/>
    </source>
</evidence>
<dbReference type="PANTHER" id="PTHR18829:SF0">
    <property type="entry name" value="PROTEIN YAE1 HOMOLOG"/>
    <property type="match status" value="1"/>
</dbReference>
<name>A0A7J5XH28_DISMA</name>
<keyword evidence="7" id="KW-1185">Reference proteome</keyword>
<comment type="subcellular location">
    <subcellularLocation>
        <location evidence="2">Cytoplasm</location>
    </subcellularLocation>
    <subcellularLocation>
        <location evidence="1">Nucleus</location>
    </subcellularLocation>
</comment>
<dbReference type="GO" id="GO:0005634">
    <property type="term" value="C:nucleus"/>
    <property type="evidence" value="ECO:0007669"/>
    <property type="project" value="UniProtKB-SubCell"/>
</dbReference>
<dbReference type="PANTHER" id="PTHR18829">
    <property type="entry name" value="PROTEIN YAE1 HOMOLOG"/>
    <property type="match status" value="1"/>
</dbReference>
<dbReference type="InterPro" id="IPR038881">
    <property type="entry name" value="Yae1-like"/>
</dbReference>